<dbReference type="SUPFAM" id="SSF52833">
    <property type="entry name" value="Thioredoxin-like"/>
    <property type="match status" value="1"/>
</dbReference>
<protein>
    <submittedName>
        <fullName evidence="3">ArsC family reductase</fullName>
    </submittedName>
</protein>
<dbReference type="NCBIfam" id="NF008107">
    <property type="entry name" value="PRK10853.1"/>
    <property type="match status" value="1"/>
</dbReference>
<evidence type="ECO:0000313" key="3">
    <source>
        <dbReference type="EMBL" id="MBA4503158.1"/>
    </source>
</evidence>
<dbReference type="CDD" id="cd03035">
    <property type="entry name" value="ArsC_Yffb"/>
    <property type="match status" value="1"/>
</dbReference>
<dbReference type="PANTHER" id="PTHR30041">
    <property type="entry name" value="ARSENATE REDUCTASE"/>
    <property type="match status" value="1"/>
</dbReference>
<comment type="similarity">
    <text evidence="1 2">Belongs to the ArsC family.</text>
</comment>
<dbReference type="EMBL" id="JACEMT010000052">
    <property type="protein sequence ID" value="MBA4503158.1"/>
    <property type="molecule type" value="Genomic_DNA"/>
</dbReference>
<dbReference type="PROSITE" id="PS51353">
    <property type="entry name" value="ARSC"/>
    <property type="match status" value="1"/>
</dbReference>
<dbReference type="InterPro" id="IPR006504">
    <property type="entry name" value="Tscrpt_reg_Spx/MgsR"/>
</dbReference>
<dbReference type="InterPro" id="IPR006660">
    <property type="entry name" value="Arsenate_reductase-like"/>
</dbReference>
<dbReference type="NCBIfam" id="TIGR01617">
    <property type="entry name" value="arsC_related"/>
    <property type="match status" value="1"/>
</dbReference>
<name>A0A7W2ADG2_9GAMM</name>
<reference evidence="3 4" key="1">
    <citation type="submission" date="2020-07" db="EMBL/GenBank/DDBJ databases">
        <title>Bacterium isolated from marien macroalgae.</title>
        <authorList>
            <person name="Zhu K."/>
            <person name="Lu D."/>
            <person name="Du Z."/>
        </authorList>
    </citation>
    <scope>NUCLEOTIDE SEQUENCE [LARGE SCALE GENOMIC DNA]</scope>
    <source>
        <strain evidence="3 4">3-1745</strain>
    </source>
</reference>
<accession>A0A7W2ADG2</accession>
<organism evidence="3 4">
    <name type="scientific">Marinobacterium marinum</name>
    <dbReference type="NCBI Taxonomy" id="2756129"/>
    <lineage>
        <taxon>Bacteria</taxon>
        <taxon>Pseudomonadati</taxon>
        <taxon>Pseudomonadota</taxon>
        <taxon>Gammaproteobacteria</taxon>
        <taxon>Oceanospirillales</taxon>
        <taxon>Oceanospirillaceae</taxon>
        <taxon>Marinobacterium</taxon>
    </lineage>
</organism>
<proteinExistence type="inferred from homology"/>
<dbReference type="Pfam" id="PF03960">
    <property type="entry name" value="ArsC"/>
    <property type="match status" value="1"/>
</dbReference>
<dbReference type="AlphaFoldDB" id="A0A7W2ADG2"/>
<sequence>MCVWPWWQPYPNVSKPPSAFDTTLNLCKELFVTTLYGISNCDTVRKARKWLEAESIAFDFHDFRKQGLTAEQVDRWCAAAGLDKVLNKRGTTWRQLTDEIKSTTDETALKALLVEQPTLIKRPVLEMADGHIEVGFKAEQYAALWQR</sequence>
<dbReference type="Proteomes" id="UP000538931">
    <property type="component" value="Unassembled WGS sequence"/>
</dbReference>
<dbReference type="InterPro" id="IPR036249">
    <property type="entry name" value="Thioredoxin-like_sf"/>
</dbReference>
<comment type="caution">
    <text evidence="3">The sequence shown here is derived from an EMBL/GenBank/DDBJ whole genome shotgun (WGS) entry which is preliminary data.</text>
</comment>
<evidence type="ECO:0000313" key="4">
    <source>
        <dbReference type="Proteomes" id="UP000538931"/>
    </source>
</evidence>
<evidence type="ECO:0000256" key="1">
    <source>
        <dbReference type="ARBA" id="ARBA00007198"/>
    </source>
</evidence>
<dbReference type="PANTHER" id="PTHR30041:SF8">
    <property type="entry name" value="PROTEIN YFFB"/>
    <property type="match status" value="1"/>
</dbReference>
<evidence type="ECO:0000256" key="2">
    <source>
        <dbReference type="PROSITE-ProRule" id="PRU01282"/>
    </source>
</evidence>
<dbReference type="Gene3D" id="3.40.30.10">
    <property type="entry name" value="Glutaredoxin"/>
    <property type="match status" value="1"/>
</dbReference>
<gene>
    <name evidence="3" type="ORF">H1S06_12375</name>
</gene>
<keyword evidence="4" id="KW-1185">Reference proteome</keyword>